<dbReference type="AlphaFoldDB" id="A0A9W4X6K7"/>
<protein>
    <submittedName>
        <fullName evidence="1">13374_t:CDS:1</fullName>
    </submittedName>
</protein>
<reference evidence="1" key="1">
    <citation type="submission" date="2022-08" db="EMBL/GenBank/DDBJ databases">
        <authorList>
            <person name="Kallberg Y."/>
            <person name="Tangrot J."/>
            <person name="Rosling A."/>
        </authorList>
    </citation>
    <scope>NUCLEOTIDE SEQUENCE</scope>
    <source>
        <strain evidence="1">Wild A</strain>
    </source>
</reference>
<evidence type="ECO:0000313" key="2">
    <source>
        <dbReference type="Proteomes" id="UP001153678"/>
    </source>
</evidence>
<feature type="non-terminal residue" evidence="1">
    <location>
        <position position="46"/>
    </location>
</feature>
<keyword evidence="2" id="KW-1185">Reference proteome</keyword>
<feature type="non-terminal residue" evidence="1">
    <location>
        <position position="1"/>
    </location>
</feature>
<dbReference type="Proteomes" id="UP001153678">
    <property type="component" value="Unassembled WGS sequence"/>
</dbReference>
<accession>A0A9W4X6K7</accession>
<comment type="caution">
    <text evidence="1">The sequence shown here is derived from an EMBL/GenBank/DDBJ whole genome shotgun (WGS) entry which is preliminary data.</text>
</comment>
<evidence type="ECO:0000313" key="1">
    <source>
        <dbReference type="EMBL" id="CAI2198685.1"/>
    </source>
</evidence>
<sequence length="46" mass="5517">DLWNQQLQSFSTVLLYQFNSTSIYYQILRIRLFQLQSNEGLHISPL</sequence>
<gene>
    <name evidence="1" type="ORF">FWILDA_LOCUS18696</name>
</gene>
<organism evidence="1 2">
    <name type="scientific">Funneliformis geosporum</name>
    <dbReference type="NCBI Taxonomy" id="1117311"/>
    <lineage>
        <taxon>Eukaryota</taxon>
        <taxon>Fungi</taxon>
        <taxon>Fungi incertae sedis</taxon>
        <taxon>Mucoromycota</taxon>
        <taxon>Glomeromycotina</taxon>
        <taxon>Glomeromycetes</taxon>
        <taxon>Glomerales</taxon>
        <taxon>Glomeraceae</taxon>
        <taxon>Funneliformis</taxon>
    </lineage>
</organism>
<name>A0A9W4X6K7_9GLOM</name>
<dbReference type="EMBL" id="CAMKVN010019282">
    <property type="protein sequence ID" value="CAI2198685.1"/>
    <property type="molecule type" value="Genomic_DNA"/>
</dbReference>
<proteinExistence type="predicted"/>